<gene>
    <name evidence="2" type="ORF">Q8A57_00340</name>
</gene>
<reference evidence="2" key="1">
    <citation type="journal article" date="2010" name="Int. J. Syst. Evol. Microbiol.">
        <title>Porticoccus litoralis gen. nov., sp. nov., a gammaproteobacterium isolated from the Yellow Sea.</title>
        <authorList>
            <person name="Oh H.M."/>
            <person name="Kim H."/>
            <person name="Kim K.M."/>
            <person name="Min G.S."/>
            <person name="Cho J.C."/>
        </authorList>
    </citation>
    <scope>NUCLEOTIDE SEQUENCE</scope>
    <source>
        <strain evidence="2">DSM 25064</strain>
    </source>
</reference>
<dbReference type="InterPro" id="IPR025641">
    <property type="entry name" value="DUF4340"/>
</dbReference>
<evidence type="ECO:0000259" key="1">
    <source>
        <dbReference type="Pfam" id="PF14238"/>
    </source>
</evidence>
<evidence type="ECO:0000313" key="3">
    <source>
        <dbReference type="Proteomes" id="UP001178354"/>
    </source>
</evidence>
<feature type="domain" description="DUF4340" evidence="1">
    <location>
        <begin position="75"/>
        <end position="233"/>
    </location>
</feature>
<evidence type="ECO:0000313" key="2">
    <source>
        <dbReference type="EMBL" id="MDP1519413.1"/>
    </source>
</evidence>
<comment type="caution">
    <text evidence="2">The sequence shown here is derived from an EMBL/GenBank/DDBJ whole genome shotgun (WGS) entry which is preliminary data.</text>
</comment>
<dbReference type="Pfam" id="PF14238">
    <property type="entry name" value="DUF4340"/>
    <property type="match status" value="1"/>
</dbReference>
<name>A0AAW8B0A2_9GAMM</name>
<reference evidence="2" key="2">
    <citation type="submission" date="2023-08" db="EMBL/GenBank/DDBJ databases">
        <authorList>
            <person name="Luo J."/>
        </authorList>
    </citation>
    <scope>NUCLEOTIDE SEQUENCE</scope>
    <source>
        <strain evidence="2">DSM 25064</strain>
    </source>
</reference>
<keyword evidence="3" id="KW-1185">Reference proteome</keyword>
<proteinExistence type="predicted"/>
<accession>A0AAW8B0A2</accession>
<dbReference type="AlphaFoldDB" id="A0AAW8B0A2"/>
<organism evidence="2 3">
    <name type="scientific">Porticoccus litoralis</name>
    <dbReference type="NCBI Taxonomy" id="434086"/>
    <lineage>
        <taxon>Bacteria</taxon>
        <taxon>Pseudomonadati</taxon>
        <taxon>Pseudomonadota</taxon>
        <taxon>Gammaproteobacteria</taxon>
        <taxon>Cellvibrionales</taxon>
        <taxon>Porticoccaceae</taxon>
        <taxon>Porticoccus</taxon>
    </lineage>
</organism>
<dbReference type="EMBL" id="JAUUUU010000001">
    <property type="protein sequence ID" value="MDP1519413.1"/>
    <property type="molecule type" value="Genomic_DNA"/>
</dbReference>
<sequence>MTKMKTWLSALLVAQLALAIGFYWNTQQELQKSLPKPLVDISWKKVDRFVVGDGNQQVALSYAKDSWLLSDLGMLPTVDGNAEQLLEKLQALQTSWPVASTQASHARFDVTEDKLQRFVAFYHGDELLGKLIVGSSPGLKKLHVRMDGQDNVYSVDLELVDMITASQAWLDNSLLKLDELVSIQGADYRLQKQGEDWVLQGQNNVQGLELDSGKVGDMLYALKDLRVRKLVTDMPDLAGSGYAQLSVETDQSEKPLIYQFYMTKENCYVTRNDYDAMFTIDWGDYEKIAAMDAAKLTVQPAANQESSQEDNSNEQS</sequence>
<dbReference type="RefSeq" id="WP_305168930.1">
    <property type="nucleotide sequence ID" value="NZ_JAUUUU010000001.1"/>
</dbReference>
<protein>
    <submittedName>
        <fullName evidence="2">DUF4340 domain-containing protein</fullName>
    </submittedName>
</protein>
<dbReference type="Proteomes" id="UP001178354">
    <property type="component" value="Unassembled WGS sequence"/>
</dbReference>